<gene>
    <name evidence="1" type="ORF">Rifp1Sym_cs00020</name>
</gene>
<accession>G2DFI9</accession>
<dbReference type="Proteomes" id="UP000004491">
    <property type="component" value="Unassembled WGS sequence"/>
</dbReference>
<dbReference type="EMBL" id="AFOC01000072">
    <property type="protein sequence ID" value="EGV50605.1"/>
    <property type="molecule type" value="Genomic_DNA"/>
</dbReference>
<protein>
    <submittedName>
        <fullName evidence="1">Uncharacterized protein</fullName>
    </submittedName>
</protein>
<reference evidence="1" key="1">
    <citation type="journal article" date="2011" name="ISME J.">
        <title>The endosymbionts of the deep-sea tubeworms Riftia pachyptila and Tevnia jerichonana share an identical physiology as revealed by proteogenomic analyses.</title>
        <authorList>
            <person name="Gardebrecht A."/>
            <person name="Markert S."/>
            <person name="Felbeck H."/>
            <person name="Thuermer A."/>
            <person name="Albrecht D."/>
            <person name="Wollherr A."/>
            <person name="Kabisch J."/>
            <person name="Lehmann R."/>
            <person name="Daniel R."/>
            <person name="Liesegang H."/>
            <person name="Hecker M."/>
            <person name="Sievert S.M."/>
            <person name="Schweder T."/>
        </authorList>
    </citation>
    <scope>NUCLEOTIDE SEQUENCE [LARGE SCALE GENOMIC DNA]</scope>
</reference>
<evidence type="ECO:0000313" key="2">
    <source>
        <dbReference type="Proteomes" id="UP000004491"/>
    </source>
</evidence>
<name>G2DFI9_9GAMM</name>
<dbReference type="AlphaFoldDB" id="G2DFI9"/>
<evidence type="ECO:0000313" key="1">
    <source>
        <dbReference type="EMBL" id="EGV50605.1"/>
    </source>
</evidence>
<proteinExistence type="predicted"/>
<keyword evidence="2" id="KW-1185">Reference proteome</keyword>
<organism evidence="1 2">
    <name type="scientific">endosymbiont of Riftia pachyptila</name>
    <name type="common">vent Ph05</name>
    <dbReference type="NCBI Taxonomy" id="1048808"/>
    <lineage>
        <taxon>Bacteria</taxon>
        <taxon>Pseudomonadati</taxon>
        <taxon>Pseudomonadota</taxon>
        <taxon>Gammaproteobacteria</taxon>
        <taxon>sulfur-oxidizing symbionts</taxon>
    </lineage>
</organism>
<sequence length="39" mass="4171">MLPESVISQKLDLKIPGPLKLVVLMEAGPTGSLRLLLAE</sequence>
<comment type="caution">
    <text evidence="1">The sequence shown here is derived from an EMBL/GenBank/DDBJ whole genome shotgun (WGS) entry which is preliminary data.</text>
</comment>